<dbReference type="Gene3D" id="3.30.200.20">
    <property type="entry name" value="Phosphorylase Kinase, domain 1"/>
    <property type="match status" value="1"/>
</dbReference>
<dbReference type="InterPro" id="IPR011009">
    <property type="entry name" value="Kinase-like_dom_sf"/>
</dbReference>
<name>A0A1Q8T9B9_9GAMM</name>
<dbReference type="InterPro" id="IPR016477">
    <property type="entry name" value="Fructo-/Ketosamine-3-kinase"/>
</dbReference>
<organism evidence="3 4">
    <name type="scientific">Chromohalobacter japonicus</name>
    <dbReference type="NCBI Taxonomy" id="223900"/>
    <lineage>
        <taxon>Bacteria</taxon>
        <taxon>Pseudomonadati</taxon>
        <taxon>Pseudomonadota</taxon>
        <taxon>Gammaproteobacteria</taxon>
        <taxon>Oceanospirillales</taxon>
        <taxon>Halomonadaceae</taxon>
        <taxon>Chromohalobacter</taxon>
    </lineage>
</organism>
<reference evidence="3 4" key="1">
    <citation type="submission" date="2016-12" db="EMBL/GenBank/DDBJ databases">
        <title>Draft genome sequences of strains Salinicola socius SMB35, Salinicola sp. MH3R3-1 and Chromohalobacter sp. SMB17 from the Verkhnekamsk potash mining region of Russia.</title>
        <authorList>
            <person name="Mavrodi D.V."/>
            <person name="Olsson B.E."/>
            <person name="Korsakova E.S."/>
            <person name="Pyankova A."/>
            <person name="Mavrodi O.V."/>
            <person name="Plotnikova E.G."/>
        </authorList>
    </citation>
    <scope>NUCLEOTIDE SEQUENCE [LARGE SCALE GENOMIC DNA]</scope>
    <source>
        <strain evidence="3 4">SMB17</strain>
    </source>
</reference>
<proteinExistence type="inferred from homology"/>
<keyword evidence="4" id="KW-1185">Reference proteome</keyword>
<evidence type="ECO:0000256" key="1">
    <source>
        <dbReference type="ARBA" id="ARBA00009460"/>
    </source>
</evidence>
<comment type="caution">
    <text evidence="3">The sequence shown here is derived from an EMBL/GenBank/DDBJ whole genome shotgun (WGS) entry which is preliminary data.</text>
</comment>
<dbReference type="EMBL" id="MSDQ01000039">
    <property type="protein sequence ID" value="OLO10276.1"/>
    <property type="molecule type" value="Genomic_DNA"/>
</dbReference>
<evidence type="ECO:0000256" key="2">
    <source>
        <dbReference type="PIRNR" id="PIRNR006221"/>
    </source>
</evidence>
<dbReference type="Gene3D" id="3.90.1200.10">
    <property type="match status" value="1"/>
</dbReference>
<dbReference type="PIRSF" id="PIRSF006221">
    <property type="entry name" value="Ketosamine-3-kinase"/>
    <property type="match status" value="1"/>
</dbReference>
<protein>
    <submittedName>
        <fullName evidence="3">Aminoglycoside phosphotransferase</fullName>
    </submittedName>
</protein>
<dbReference type="GO" id="GO:0016301">
    <property type="term" value="F:kinase activity"/>
    <property type="evidence" value="ECO:0007669"/>
    <property type="project" value="UniProtKB-UniRule"/>
</dbReference>
<dbReference type="Pfam" id="PF03881">
    <property type="entry name" value="Fructosamin_kin"/>
    <property type="match status" value="1"/>
</dbReference>
<accession>A0A1Q8T9B9</accession>
<dbReference type="Proteomes" id="UP000186806">
    <property type="component" value="Unassembled WGS sequence"/>
</dbReference>
<dbReference type="STRING" id="223900.GCA_000821045_02975"/>
<sequence length="277" mass="30094">MQESLRAVLASQHLVARGEPRALSGGDIAEVAWLETDQGAVVVKRDASDALAAEAEGLRALSYANTALKVPAVIAQEGEWLIMEAVTSGGKRDAALLGEGLRGLHAVHGERHGWPSDNRCGPTAQRNTPCDDGRVFQREHRLMPLGTACVERGLLPTTMLDALGDVAGRLETWLPDVPPSLVHGDLWSGNVLTTPEGPAIIDPAVYYHYPEVDLAMLTLFGAPGEAFFEAYWDGARPDDWRRRETLFQLYPLLNHLLLFGGAYRAGVERAIARLQST</sequence>
<dbReference type="PANTHER" id="PTHR12149:SF8">
    <property type="entry name" value="PROTEIN-RIBULOSAMINE 3-KINASE"/>
    <property type="match status" value="1"/>
</dbReference>
<comment type="similarity">
    <text evidence="1 2">Belongs to the fructosamine kinase family.</text>
</comment>
<dbReference type="PANTHER" id="PTHR12149">
    <property type="entry name" value="FRUCTOSAMINE 3 KINASE-RELATED PROTEIN"/>
    <property type="match status" value="1"/>
</dbReference>
<dbReference type="RefSeq" id="WP_075370178.1">
    <property type="nucleotide sequence ID" value="NZ_MSDQ01000039.1"/>
</dbReference>
<keyword evidence="2 3" id="KW-0808">Transferase</keyword>
<dbReference type="SUPFAM" id="SSF56112">
    <property type="entry name" value="Protein kinase-like (PK-like)"/>
    <property type="match status" value="1"/>
</dbReference>
<evidence type="ECO:0000313" key="4">
    <source>
        <dbReference type="Proteomes" id="UP000186806"/>
    </source>
</evidence>
<gene>
    <name evidence="3" type="ORF">BTW10_15455</name>
</gene>
<evidence type="ECO:0000313" key="3">
    <source>
        <dbReference type="EMBL" id="OLO10276.1"/>
    </source>
</evidence>
<keyword evidence="2" id="KW-0418">Kinase</keyword>
<dbReference type="AlphaFoldDB" id="A0A1Q8T9B9"/>